<comment type="caution">
    <text evidence="1">The sequence shown here is derived from an EMBL/GenBank/DDBJ whole genome shotgun (WGS) entry which is preliminary data.</text>
</comment>
<dbReference type="Proteomes" id="UP000605848">
    <property type="component" value="Unassembled WGS sequence"/>
</dbReference>
<dbReference type="EMBL" id="JAEQMY010000109">
    <property type="protein sequence ID" value="MBL0407760.1"/>
    <property type="molecule type" value="Genomic_DNA"/>
</dbReference>
<protein>
    <submittedName>
        <fullName evidence="1">Uncharacterized protein</fullName>
    </submittedName>
</protein>
<gene>
    <name evidence="1" type="ORF">JKG68_28035</name>
</gene>
<keyword evidence="2" id="KW-1185">Reference proteome</keyword>
<name>A0A937D4P2_9HYPH</name>
<dbReference type="AlphaFoldDB" id="A0A937D4P2"/>
<accession>A0A937D4P2</accession>
<evidence type="ECO:0000313" key="1">
    <source>
        <dbReference type="EMBL" id="MBL0407760.1"/>
    </source>
</evidence>
<sequence>MNLLTRIFSTAFYRIYAAQCSCGIGSIQGHPQLHPVPQHSMRWQLR</sequence>
<organism evidence="1 2">
    <name type="scientific">Microvirga aerilata</name>
    <dbReference type="NCBI Taxonomy" id="670292"/>
    <lineage>
        <taxon>Bacteria</taxon>
        <taxon>Pseudomonadati</taxon>
        <taxon>Pseudomonadota</taxon>
        <taxon>Alphaproteobacteria</taxon>
        <taxon>Hyphomicrobiales</taxon>
        <taxon>Methylobacteriaceae</taxon>
        <taxon>Microvirga</taxon>
    </lineage>
</organism>
<dbReference type="RefSeq" id="WP_202065268.1">
    <property type="nucleotide sequence ID" value="NZ_JAEQMY010000109.1"/>
</dbReference>
<reference evidence="1" key="1">
    <citation type="submission" date="2021-01" db="EMBL/GenBank/DDBJ databases">
        <title>Microvirga sp.</title>
        <authorList>
            <person name="Kim M.K."/>
        </authorList>
    </citation>
    <scope>NUCLEOTIDE SEQUENCE</scope>
    <source>
        <strain evidence="1">5420S-16</strain>
    </source>
</reference>
<evidence type="ECO:0000313" key="2">
    <source>
        <dbReference type="Proteomes" id="UP000605848"/>
    </source>
</evidence>
<proteinExistence type="predicted"/>